<dbReference type="GO" id="GO:0009116">
    <property type="term" value="P:nucleoside metabolic process"/>
    <property type="evidence" value="ECO:0007669"/>
    <property type="project" value="InterPro"/>
</dbReference>
<keyword evidence="5" id="KW-1185">Reference proteome</keyword>
<evidence type="ECO:0000313" key="4">
    <source>
        <dbReference type="EMBL" id="QKX62285.1"/>
    </source>
</evidence>
<dbReference type="InterPro" id="IPR054471">
    <property type="entry name" value="GPIID_WHD"/>
</dbReference>
<proteinExistence type="predicted"/>
<evidence type="ECO:0000259" key="3">
    <source>
        <dbReference type="PROSITE" id="PS50837"/>
    </source>
</evidence>
<keyword evidence="1" id="KW-0677">Repeat</keyword>
<sequence>MNNKREYESDIADQRITKRTRLTEELLTQDNYTVGWICALPIELTAAKGMLDAIHPRIPQNNNDTNSYTLGRIGNHNVVITCGATGRASASTAAKDMLRSFCSIRFCLMVGIGGGVPSSKQDIRLGDVVVSHAESTHGGVIQYDRGKINNNGKFVRTGSLNKPPRILRNAVSDLQSSHLERDNAINKFVSKMLEDKPKLREKFQYPGAANDILFYATYDCESFNGDCSKCDVKRVVNRKLRNSLDPVVYYGLIGSADCVIKHGATRERLKKDNDILCFEMEAAGLMDDFPCLVIRGISDYSDAHKNDIWQGYAAATSAAYAKELLLDITPQKLSSSERAMDITKNLQEDISRLDQNLHHLLIEADTSKRQKILDWLSSVEDYASHSIAIEKQQPGTGSWFIMSLEFRTWLESEVGTLLCQGIPGSGKTVMASMVIKVLKEAQKSGDIACVFVYCEHNRRLQQTVKGILSSFLRQIAESFERIPPLLERIYAEFNITKSTPSVKEVEDAIIELSSHFGRVFFVLDGLDECSEKVQSKLVNSLQRLQREADISLLITCRPTGLSDYGFERCIRLEIRADPGDIELYINECLTCFPSFVKRNHGLQEKIKDHIMLVTDGMFLPATLHLNLLEHKRTELDVIKTLKELQDGSDALSRAYLMTMERIDSQNEDDRDWAHRIISWVVHAKRALTTVELQHALSVKLNQMDLQENCFPCIEELLTLCAGLVTLNRYNNTVQIVHFTTQKFFEYLQAMWIDCAHLEISKCCLTYLSFTPFTTGLCVNKDAFVARSNRYVFLDYAALYWGEHARGVQRQIEQFAQKFFDNTSLIASSVQAMHSSVKWSVETETRNWSGIHLATYFGLNFLLSNLLSRSPHDLATTVNTPDAKSQTLLWIAAFRDQGDTIALLLGQGADPNLQFKEGGNTFEIAIELNHVNVVKQLVEAKADVNIEGGYYGRPLFAAIACQREELVTYLLQAGADLNLGGGEYGNAFYAAAVGGNLEIVRRLLDNGTDVNLPGTGEYGSALQAA</sequence>
<dbReference type="Gene3D" id="1.25.40.20">
    <property type="entry name" value="Ankyrin repeat-containing domain"/>
    <property type="match status" value="1"/>
</dbReference>
<dbReference type="InterPro" id="IPR053137">
    <property type="entry name" value="NLR-like"/>
</dbReference>
<dbReference type="InterPro" id="IPR036770">
    <property type="entry name" value="Ankyrin_rpt-contain_sf"/>
</dbReference>
<accession>A0A7H8R9U4</accession>
<dbReference type="InterPro" id="IPR002110">
    <property type="entry name" value="Ankyrin_rpt"/>
</dbReference>
<dbReference type="InterPro" id="IPR000845">
    <property type="entry name" value="Nucleoside_phosphorylase_d"/>
</dbReference>
<name>A0A7H8R9U4_TALRU</name>
<dbReference type="SUPFAM" id="SSF48403">
    <property type="entry name" value="Ankyrin repeat"/>
    <property type="match status" value="1"/>
</dbReference>
<protein>
    <recommendedName>
        <fullName evidence="3">NACHT domain-containing protein</fullName>
    </recommendedName>
</protein>
<dbReference type="Proteomes" id="UP000509510">
    <property type="component" value="Chromosome V"/>
</dbReference>
<feature type="repeat" description="ANK" evidence="2">
    <location>
        <begin position="916"/>
        <end position="948"/>
    </location>
</feature>
<dbReference type="RefSeq" id="XP_035348459.1">
    <property type="nucleotide sequence ID" value="XM_035492566.1"/>
</dbReference>
<organism evidence="4 5">
    <name type="scientific">Talaromyces rugulosus</name>
    <name type="common">Penicillium rugulosum</name>
    <dbReference type="NCBI Taxonomy" id="121627"/>
    <lineage>
        <taxon>Eukaryota</taxon>
        <taxon>Fungi</taxon>
        <taxon>Dikarya</taxon>
        <taxon>Ascomycota</taxon>
        <taxon>Pezizomycotina</taxon>
        <taxon>Eurotiomycetes</taxon>
        <taxon>Eurotiomycetidae</taxon>
        <taxon>Eurotiales</taxon>
        <taxon>Trichocomaceae</taxon>
        <taxon>Talaromyces</taxon>
        <taxon>Talaromyces sect. Islandici</taxon>
    </lineage>
</organism>
<dbReference type="Pfam" id="PF24883">
    <property type="entry name" value="NPHP3_N"/>
    <property type="match status" value="1"/>
</dbReference>
<dbReference type="GO" id="GO:0003824">
    <property type="term" value="F:catalytic activity"/>
    <property type="evidence" value="ECO:0007669"/>
    <property type="project" value="InterPro"/>
</dbReference>
<evidence type="ECO:0000313" key="5">
    <source>
        <dbReference type="Proteomes" id="UP000509510"/>
    </source>
</evidence>
<dbReference type="Pfam" id="PF01048">
    <property type="entry name" value="PNP_UDP_1"/>
    <property type="match status" value="1"/>
</dbReference>
<dbReference type="AlphaFoldDB" id="A0A7H8R9U4"/>
<dbReference type="InterPro" id="IPR035994">
    <property type="entry name" value="Nucleoside_phosphorylase_sf"/>
</dbReference>
<dbReference type="PANTHER" id="PTHR46082">
    <property type="entry name" value="ATP/GTP-BINDING PROTEIN-RELATED"/>
    <property type="match status" value="1"/>
</dbReference>
<dbReference type="PROSITE" id="PS50297">
    <property type="entry name" value="ANK_REP_REGION"/>
    <property type="match status" value="1"/>
</dbReference>
<feature type="non-terminal residue" evidence="4">
    <location>
        <position position="1"/>
    </location>
</feature>
<dbReference type="Gene3D" id="3.40.50.1580">
    <property type="entry name" value="Nucleoside phosphorylase domain"/>
    <property type="match status" value="1"/>
</dbReference>
<reference evidence="5" key="1">
    <citation type="submission" date="2020-06" db="EMBL/GenBank/DDBJ databases">
        <title>A chromosome-scale genome assembly of Talaromyces rugulosus W13939.</title>
        <authorList>
            <person name="Wang B."/>
            <person name="Guo L."/>
            <person name="Ye K."/>
            <person name="Wang L."/>
        </authorList>
    </citation>
    <scope>NUCLEOTIDE SEQUENCE [LARGE SCALE GENOMIC DNA]</scope>
    <source>
        <strain evidence="5">W13939</strain>
    </source>
</reference>
<evidence type="ECO:0000256" key="2">
    <source>
        <dbReference type="PROSITE-ProRule" id="PRU00023"/>
    </source>
</evidence>
<dbReference type="InterPro" id="IPR056884">
    <property type="entry name" value="NPHP3-like_N"/>
</dbReference>
<dbReference type="PROSITE" id="PS50088">
    <property type="entry name" value="ANK_REPEAT"/>
    <property type="match status" value="2"/>
</dbReference>
<keyword evidence="2" id="KW-0040">ANK repeat</keyword>
<dbReference type="PANTHER" id="PTHR46082:SF11">
    <property type="entry name" value="AAA+ ATPASE DOMAIN-CONTAINING PROTEIN-RELATED"/>
    <property type="match status" value="1"/>
</dbReference>
<dbReference type="SUPFAM" id="SSF53167">
    <property type="entry name" value="Purine and uridine phosphorylases"/>
    <property type="match status" value="1"/>
</dbReference>
<dbReference type="EMBL" id="CP055902">
    <property type="protein sequence ID" value="QKX62285.1"/>
    <property type="molecule type" value="Genomic_DNA"/>
</dbReference>
<dbReference type="GeneID" id="55996927"/>
<feature type="repeat" description="ANK" evidence="2">
    <location>
        <begin position="982"/>
        <end position="1014"/>
    </location>
</feature>
<dbReference type="OrthoDB" id="4221929at2759"/>
<dbReference type="SMART" id="SM00248">
    <property type="entry name" value="ANK"/>
    <property type="match status" value="5"/>
</dbReference>
<dbReference type="InterPro" id="IPR007111">
    <property type="entry name" value="NACHT_NTPase"/>
</dbReference>
<gene>
    <name evidence="4" type="ORF">TRUGW13939_09444</name>
</gene>
<evidence type="ECO:0000256" key="1">
    <source>
        <dbReference type="ARBA" id="ARBA00022737"/>
    </source>
</evidence>
<dbReference type="Pfam" id="PF22939">
    <property type="entry name" value="WHD_GPIID"/>
    <property type="match status" value="1"/>
</dbReference>
<dbReference type="InterPro" id="IPR027417">
    <property type="entry name" value="P-loop_NTPase"/>
</dbReference>
<dbReference type="KEGG" id="trg:TRUGW13939_09444"/>
<dbReference type="Pfam" id="PF12796">
    <property type="entry name" value="Ank_2"/>
    <property type="match status" value="1"/>
</dbReference>
<feature type="domain" description="NACHT" evidence="3">
    <location>
        <begin position="415"/>
        <end position="558"/>
    </location>
</feature>
<dbReference type="Gene3D" id="3.40.50.300">
    <property type="entry name" value="P-loop containing nucleotide triphosphate hydrolases"/>
    <property type="match status" value="1"/>
</dbReference>
<dbReference type="SUPFAM" id="SSF52540">
    <property type="entry name" value="P-loop containing nucleoside triphosphate hydrolases"/>
    <property type="match status" value="1"/>
</dbReference>
<dbReference type="PROSITE" id="PS50837">
    <property type="entry name" value="NACHT"/>
    <property type="match status" value="1"/>
</dbReference>